<keyword evidence="7" id="KW-0378">Hydrolase</keyword>
<dbReference type="STRING" id="1408189.CLAC_05945"/>
<keyword evidence="2 6" id="KW-0812">Transmembrane</keyword>
<dbReference type="RefSeq" id="WP_053412097.1">
    <property type="nucleotide sequence ID" value="NZ_CP006841.1"/>
</dbReference>
<evidence type="ECO:0000256" key="4">
    <source>
        <dbReference type="ARBA" id="ARBA00023136"/>
    </source>
</evidence>
<dbReference type="Proteomes" id="UP000058446">
    <property type="component" value="Chromosome"/>
</dbReference>
<evidence type="ECO:0000256" key="3">
    <source>
        <dbReference type="ARBA" id="ARBA00022989"/>
    </source>
</evidence>
<protein>
    <submittedName>
        <fullName evidence="7">Metalloprotease</fullName>
    </submittedName>
</protein>
<evidence type="ECO:0000313" key="7">
    <source>
        <dbReference type="EMBL" id="ALA67336.1"/>
    </source>
</evidence>
<organism evidence="7 8">
    <name type="scientific">Corynebacterium lactis RW2-5</name>
    <dbReference type="NCBI Taxonomy" id="1408189"/>
    <lineage>
        <taxon>Bacteria</taxon>
        <taxon>Bacillati</taxon>
        <taxon>Actinomycetota</taxon>
        <taxon>Actinomycetes</taxon>
        <taxon>Mycobacteriales</taxon>
        <taxon>Corynebacteriaceae</taxon>
        <taxon>Corynebacterium</taxon>
    </lineage>
</organism>
<dbReference type="GO" id="GO:0016020">
    <property type="term" value="C:membrane"/>
    <property type="evidence" value="ECO:0007669"/>
    <property type="project" value="UniProtKB-SubCell"/>
</dbReference>
<dbReference type="EMBL" id="CP006841">
    <property type="protein sequence ID" value="ALA67336.1"/>
    <property type="molecule type" value="Genomic_DNA"/>
</dbReference>
<dbReference type="InterPro" id="IPR007343">
    <property type="entry name" value="Uncharacterised_pept_Zn_put"/>
</dbReference>
<dbReference type="PANTHER" id="PTHR30168">
    <property type="entry name" value="PUTATIVE MEMBRANE PROTEIN YPFJ"/>
    <property type="match status" value="1"/>
</dbReference>
<keyword evidence="4 6" id="KW-0472">Membrane</keyword>
<dbReference type="GO" id="GO:0008237">
    <property type="term" value="F:metallopeptidase activity"/>
    <property type="evidence" value="ECO:0007669"/>
    <property type="project" value="UniProtKB-KW"/>
</dbReference>
<feature type="compositionally biased region" description="Basic and acidic residues" evidence="5">
    <location>
        <begin position="1"/>
        <end position="18"/>
    </location>
</feature>
<evidence type="ECO:0000313" key="8">
    <source>
        <dbReference type="Proteomes" id="UP000058446"/>
    </source>
</evidence>
<reference evidence="7 8" key="1">
    <citation type="submission" date="2013-10" db="EMBL/GenBank/DDBJ databases">
        <title>Complete genome sequence of Corynebacterium lactis DSM 45799(T), isolated from raw cow milk.</title>
        <authorList>
            <person name="Ruckert C."/>
            <person name="Albersmeier A."/>
            <person name="Lipski A."/>
            <person name="Kalinowski J."/>
        </authorList>
    </citation>
    <scope>NUCLEOTIDE SEQUENCE [LARGE SCALE GENOMIC DNA]</scope>
    <source>
        <strain evidence="7 8">RW2-5</strain>
    </source>
</reference>
<sequence>MTFRNDFEKTEARAERRGGGGRTIALGGGGLGSIVLIGLYLLLGGDPGQLNQLTRGDSSQGAIEQSQTQDNCKTGEDANNSVDCRIEFTGISLDRVWQDQLANQAGIEYTRPKIVLFSGGTSTGCGTASSSTGPFYCPADETAYFDATFFDTLAQMGGGSGPLAQEYVVAHEFGHHIQKLEGTLGRIDYNNPGPESDAVKLELQADCYAGIWAHYADEGPDRILEPLSDEQVSDALETTRAIGDDTIQKHNGGDIQPDLWTHGSSEDRMNSFLAGYKSGQMAQCDTLDRGVYR</sequence>
<dbReference type="KEGG" id="clw:CLAC_05945"/>
<comment type="subcellular location">
    <subcellularLocation>
        <location evidence="1">Membrane</location>
        <topology evidence="1">Single-pass membrane protein</topology>
    </subcellularLocation>
</comment>
<keyword evidence="8" id="KW-1185">Reference proteome</keyword>
<gene>
    <name evidence="7" type="ORF">CLAC_05945</name>
</gene>
<feature type="transmembrane region" description="Helical" evidence="6">
    <location>
        <begin position="21"/>
        <end position="43"/>
    </location>
</feature>
<evidence type="ECO:0000256" key="5">
    <source>
        <dbReference type="SAM" id="MobiDB-lite"/>
    </source>
</evidence>
<evidence type="ECO:0000256" key="6">
    <source>
        <dbReference type="SAM" id="Phobius"/>
    </source>
</evidence>
<dbReference type="GO" id="GO:0006508">
    <property type="term" value="P:proteolysis"/>
    <property type="evidence" value="ECO:0007669"/>
    <property type="project" value="UniProtKB-KW"/>
</dbReference>
<dbReference type="PANTHER" id="PTHR30168:SF0">
    <property type="entry name" value="INNER MEMBRANE PROTEIN"/>
    <property type="match status" value="1"/>
</dbReference>
<accession>A0A0K2H0V5</accession>
<dbReference type="AlphaFoldDB" id="A0A0K2H0V5"/>
<feature type="region of interest" description="Disordered" evidence="5">
    <location>
        <begin position="1"/>
        <end position="20"/>
    </location>
</feature>
<evidence type="ECO:0000256" key="1">
    <source>
        <dbReference type="ARBA" id="ARBA00004167"/>
    </source>
</evidence>
<evidence type="ECO:0000256" key="2">
    <source>
        <dbReference type="ARBA" id="ARBA00022692"/>
    </source>
</evidence>
<dbReference type="Pfam" id="PF04228">
    <property type="entry name" value="Zn_peptidase"/>
    <property type="match status" value="1"/>
</dbReference>
<feature type="region of interest" description="Disordered" evidence="5">
    <location>
        <begin position="55"/>
        <end position="76"/>
    </location>
</feature>
<keyword evidence="7" id="KW-0645">Protease</keyword>
<keyword evidence="7" id="KW-0482">Metalloprotease</keyword>
<dbReference type="SUPFAM" id="SSF55486">
    <property type="entry name" value="Metalloproteases ('zincins'), catalytic domain"/>
    <property type="match status" value="1"/>
</dbReference>
<name>A0A0K2H0V5_9CORY</name>
<keyword evidence="3 6" id="KW-1133">Transmembrane helix</keyword>
<dbReference type="OrthoDB" id="9774900at2"/>
<proteinExistence type="predicted"/>
<dbReference type="PATRIC" id="fig|1408189.4.peg.1179"/>